<evidence type="ECO:0000313" key="10">
    <source>
        <dbReference type="Proteomes" id="UP000441772"/>
    </source>
</evidence>
<evidence type="ECO:0000256" key="7">
    <source>
        <dbReference type="SAM" id="Phobius"/>
    </source>
</evidence>
<evidence type="ECO:0000256" key="3">
    <source>
        <dbReference type="ARBA" id="ARBA00022692"/>
    </source>
</evidence>
<protein>
    <submittedName>
        <fullName evidence="9">ABC transporter permease</fullName>
    </submittedName>
</protein>
<dbReference type="GO" id="GO:0022857">
    <property type="term" value="F:transmembrane transporter activity"/>
    <property type="evidence" value="ECO:0007669"/>
    <property type="project" value="TreeGrafter"/>
</dbReference>
<feature type="transmembrane region" description="Helical" evidence="7">
    <location>
        <begin position="358"/>
        <end position="382"/>
    </location>
</feature>
<dbReference type="Pfam" id="PF02687">
    <property type="entry name" value="FtsX"/>
    <property type="match status" value="1"/>
</dbReference>
<reference evidence="9 10" key="1">
    <citation type="submission" date="2019-09" db="EMBL/GenBank/DDBJ databases">
        <title>Characterization of the phylogenetic diversity of two novel species belonging to the genus Bifidobacterium: Bifidobacterium cebidarum sp. nov. and Bifidobacterium leontopitheci sp. nov.</title>
        <authorList>
            <person name="Lugli G.A."/>
            <person name="Duranti S."/>
            <person name="Milani C."/>
            <person name="Turroni F."/>
            <person name="Ventura M."/>
        </authorList>
    </citation>
    <scope>NUCLEOTIDE SEQUENCE [LARGE SCALE GENOMIC DNA]</scope>
    <source>
        <strain evidence="9 10">LMG 31471</strain>
    </source>
</reference>
<evidence type="ECO:0000256" key="1">
    <source>
        <dbReference type="ARBA" id="ARBA00004651"/>
    </source>
</evidence>
<accession>A0A6I1GG39</accession>
<feature type="compositionally biased region" description="Low complexity" evidence="6">
    <location>
        <begin position="446"/>
        <end position="455"/>
    </location>
</feature>
<dbReference type="PANTHER" id="PTHR30572">
    <property type="entry name" value="MEMBRANE COMPONENT OF TRANSPORTER-RELATED"/>
    <property type="match status" value="1"/>
</dbReference>
<evidence type="ECO:0000313" key="9">
    <source>
        <dbReference type="EMBL" id="KAB7789662.1"/>
    </source>
</evidence>
<keyword evidence="4 7" id="KW-1133">Transmembrane helix</keyword>
<keyword evidence="2" id="KW-1003">Cell membrane</keyword>
<dbReference type="Proteomes" id="UP000441772">
    <property type="component" value="Unassembled WGS sequence"/>
</dbReference>
<feature type="domain" description="ABC3 transporter permease C-terminal" evidence="8">
    <location>
        <begin position="316"/>
        <end position="425"/>
    </location>
</feature>
<dbReference type="GO" id="GO:0005886">
    <property type="term" value="C:plasma membrane"/>
    <property type="evidence" value="ECO:0007669"/>
    <property type="project" value="UniProtKB-SubCell"/>
</dbReference>
<dbReference type="AlphaFoldDB" id="A0A6I1GG39"/>
<comment type="caution">
    <text evidence="9">The sequence shown here is derived from an EMBL/GenBank/DDBJ whole genome shotgun (WGS) entry which is preliminary data.</text>
</comment>
<feature type="compositionally biased region" description="Basic and acidic residues" evidence="6">
    <location>
        <begin position="456"/>
        <end position="466"/>
    </location>
</feature>
<feature type="transmembrane region" description="Helical" evidence="7">
    <location>
        <begin position="402"/>
        <end position="423"/>
    </location>
</feature>
<feature type="region of interest" description="Disordered" evidence="6">
    <location>
        <begin position="446"/>
        <end position="474"/>
    </location>
</feature>
<name>A0A6I1GG39_9BIFI</name>
<organism evidence="9 10">
    <name type="scientific">Bifidobacterium leontopitheci</name>
    <dbReference type="NCBI Taxonomy" id="2650774"/>
    <lineage>
        <taxon>Bacteria</taxon>
        <taxon>Bacillati</taxon>
        <taxon>Actinomycetota</taxon>
        <taxon>Actinomycetes</taxon>
        <taxon>Bifidobacteriales</taxon>
        <taxon>Bifidobacteriaceae</taxon>
        <taxon>Bifidobacterium</taxon>
    </lineage>
</organism>
<proteinExistence type="predicted"/>
<dbReference type="EMBL" id="WBVT01000037">
    <property type="protein sequence ID" value="KAB7789662.1"/>
    <property type="molecule type" value="Genomic_DNA"/>
</dbReference>
<evidence type="ECO:0000256" key="2">
    <source>
        <dbReference type="ARBA" id="ARBA00022475"/>
    </source>
</evidence>
<keyword evidence="10" id="KW-1185">Reference proteome</keyword>
<evidence type="ECO:0000256" key="5">
    <source>
        <dbReference type="ARBA" id="ARBA00023136"/>
    </source>
</evidence>
<feature type="transmembrane region" description="Helical" evidence="7">
    <location>
        <begin position="317"/>
        <end position="337"/>
    </location>
</feature>
<evidence type="ECO:0000259" key="8">
    <source>
        <dbReference type="Pfam" id="PF02687"/>
    </source>
</evidence>
<dbReference type="InterPro" id="IPR003838">
    <property type="entry name" value="ABC3_permease_C"/>
</dbReference>
<evidence type="ECO:0000256" key="6">
    <source>
        <dbReference type="SAM" id="MobiDB-lite"/>
    </source>
</evidence>
<sequence>MFVLKNAWSSIVRRKWRALLTVIIAAIVTFGTVFGVTALTANNTATGSAYESQKVDAVIRPSAKVQATYDGADSSYTKNYLGWSGYTEYANQVQSAGIKFEYTLAITVPVRQSGDVKAIAGTDDQSADKTGGEFQWRGFYTLQGAQENEYGRYKVVEGKHLNYTDQTDKSSVLISRAVAKKNNLKVGDTFKVAMPNNAKKTVELKVRGIYEYTDAAAKGKGDDAKLAKDNRDNAIYSTYTTFAMAGLDAADGTGWLNPDLNITFILSDMKTYRQFVSTLKKAKLPSTYTVSSPSITAYEKRIAPLGALAAPMQGSLIALWVVGALLLLAAAGTSMTVGRRGEIATQIMIGVSRARISWQLMLEVLITTLPGFVIGLLAGTFGTKPLIAKLAGGYSASPASDLIWRTVWSGLGVIVVLMILAIIRVMALRPATLFAARESNVAAAETADAADAGQTDGDKADDKAAADGEQEAQA</sequence>
<keyword evidence="5 7" id="KW-0472">Membrane</keyword>
<evidence type="ECO:0000256" key="4">
    <source>
        <dbReference type="ARBA" id="ARBA00022989"/>
    </source>
</evidence>
<keyword evidence="3 7" id="KW-0812">Transmembrane</keyword>
<dbReference type="RefSeq" id="WP_152235252.1">
    <property type="nucleotide sequence ID" value="NZ_JBHSKZ010000012.1"/>
</dbReference>
<dbReference type="PANTHER" id="PTHR30572:SF9">
    <property type="entry name" value="ABC TRANSPORTER PERMEASE PROTEIN"/>
    <property type="match status" value="1"/>
</dbReference>
<comment type="subcellular location">
    <subcellularLocation>
        <location evidence="1">Cell membrane</location>
        <topology evidence="1">Multi-pass membrane protein</topology>
    </subcellularLocation>
</comment>
<dbReference type="InterPro" id="IPR050250">
    <property type="entry name" value="Macrolide_Exporter_MacB"/>
</dbReference>
<gene>
    <name evidence="9" type="ORF">F7D09_1835</name>
</gene>